<dbReference type="SMART" id="SM00014">
    <property type="entry name" value="acidPPc"/>
    <property type="match status" value="1"/>
</dbReference>
<feature type="transmembrane region" description="Helical" evidence="1">
    <location>
        <begin position="131"/>
        <end position="153"/>
    </location>
</feature>
<dbReference type="EMBL" id="QASA01000001">
    <property type="protein sequence ID" value="RDC65005.1"/>
    <property type="molecule type" value="Genomic_DNA"/>
</dbReference>
<sequence length="283" mass="30576">MKRPLQPVTEGYFSMKNQFLLIIAFFQISFTSFGQTESPYKTKFKVDGPITLGGVAASGLGLYLISNKSGLSPEEVSGLGKNSVNKFDRFSAGNYDEDAKKLSNIPLYSSFVLPLALLLDKKVVGSAPQVFLLYGETMAITGTLYAMTAGIVYRKRPLVYGDKAPFAKRTTKNANNSFFAGHTAATASATFFAAKVFNDFNPDSPWRPVVWGAAAAIPASVGYLRLKAGKHFLSDNLIGYAVGSTVGILVPHLHKKSNTSGFSVVPNYDQIEGNGFAVTYSFK</sequence>
<dbReference type="InterPro" id="IPR036938">
    <property type="entry name" value="PAP2/HPO_sf"/>
</dbReference>
<dbReference type="GO" id="GO:0050380">
    <property type="term" value="F:undecaprenyl-diphosphatase activity"/>
    <property type="evidence" value="ECO:0007669"/>
    <property type="project" value="UniProtKB-EC"/>
</dbReference>
<comment type="caution">
    <text evidence="3">The sequence shown here is derived from an EMBL/GenBank/DDBJ whole genome shotgun (WGS) entry which is preliminary data.</text>
</comment>
<gene>
    <name evidence="3" type="ORF">AHMF7616_03627</name>
</gene>
<evidence type="ECO:0000256" key="1">
    <source>
        <dbReference type="SAM" id="Phobius"/>
    </source>
</evidence>
<feature type="transmembrane region" description="Helical" evidence="1">
    <location>
        <begin position="174"/>
        <end position="197"/>
    </location>
</feature>
<dbReference type="InterPro" id="IPR000326">
    <property type="entry name" value="PAP2/HPO"/>
</dbReference>
<evidence type="ECO:0000313" key="3">
    <source>
        <dbReference type="EMBL" id="RDC65005.1"/>
    </source>
</evidence>
<dbReference type="Proteomes" id="UP000253919">
    <property type="component" value="Unassembled WGS sequence"/>
</dbReference>
<organism evidence="3 4">
    <name type="scientific">Adhaeribacter pallidiroseus</name>
    <dbReference type="NCBI Taxonomy" id="2072847"/>
    <lineage>
        <taxon>Bacteria</taxon>
        <taxon>Pseudomonadati</taxon>
        <taxon>Bacteroidota</taxon>
        <taxon>Cytophagia</taxon>
        <taxon>Cytophagales</taxon>
        <taxon>Hymenobacteraceae</taxon>
        <taxon>Adhaeribacter</taxon>
    </lineage>
</organism>
<reference evidence="3 4" key="1">
    <citation type="submission" date="2018-04" db="EMBL/GenBank/DDBJ databases">
        <title>Adhaeribacter sp. HMF7616 genome sequencing and assembly.</title>
        <authorList>
            <person name="Kang H."/>
            <person name="Kang J."/>
            <person name="Cha I."/>
            <person name="Kim H."/>
            <person name="Joh K."/>
        </authorList>
    </citation>
    <scope>NUCLEOTIDE SEQUENCE [LARGE SCALE GENOMIC DNA]</scope>
    <source>
        <strain evidence="3 4">HMF7616</strain>
    </source>
</reference>
<dbReference type="AlphaFoldDB" id="A0A369QMV6"/>
<feature type="transmembrane region" description="Helical" evidence="1">
    <location>
        <begin position="209"/>
        <end position="226"/>
    </location>
</feature>
<keyword evidence="4" id="KW-1185">Reference proteome</keyword>
<accession>A0A369QMV6</accession>
<keyword evidence="3" id="KW-0378">Hydrolase</keyword>
<keyword evidence="1" id="KW-0812">Transmembrane</keyword>
<keyword evidence="1" id="KW-0472">Membrane</keyword>
<proteinExistence type="predicted"/>
<keyword evidence="1" id="KW-1133">Transmembrane helix</keyword>
<dbReference type="SUPFAM" id="SSF48317">
    <property type="entry name" value="Acid phosphatase/Vanadium-dependent haloperoxidase"/>
    <property type="match status" value="1"/>
</dbReference>
<name>A0A369QMV6_9BACT</name>
<dbReference type="Gene3D" id="1.20.144.10">
    <property type="entry name" value="Phosphatidic acid phosphatase type 2/haloperoxidase"/>
    <property type="match status" value="1"/>
</dbReference>
<dbReference type="EC" id="3.6.1.27" evidence="3"/>
<evidence type="ECO:0000259" key="2">
    <source>
        <dbReference type="SMART" id="SM00014"/>
    </source>
</evidence>
<dbReference type="Pfam" id="PF01569">
    <property type="entry name" value="PAP2"/>
    <property type="match status" value="1"/>
</dbReference>
<feature type="domain" description="Phosphatidic acid phosphatase type 2/haloperoxidase" evidence="2">
    <location>
        <begin position="131"/>
        <end position="251"/>
    </location>
</feature>
<evidence type="ECO:0000313" key="4">
    <source>
        <dbReference type="Proteomes" id="UP000253919"/>
    </source>
</evidence>
<protein>
    <submittedName>
        <fullName evidence="3">Undecaprenyl-diphosphate phosphatase</fullName>
        <ecNumber evidence="3">3.6.1.27</ecNumber>
    </submittedName>
</protein>